<dbReference type="Gene3D" id="3.55.50.30">
    <property type="match status" value="1"/>
</dbReference>
<reference evidence="4 5" key="1">
    <citation type="submission" date="2016-11" db="EMBL/GenBank/DDBJ databases">
        <authorList>
            <person name="Jaros S."/>
            <person name="Januszkiewicz K."/>
            <person name="Wedrychowicz H."/>
        </authorList>
    </citation>
    <scope>NUCLEOTIDE SEQUENCE [LARGE SCALE GENOMIC DNA]</scope>
    <source>
        <strain evidence="4 5">DSM 27406</strain>
    </source>
</reference>
<dbReference type="PANTHER" id="PTHR30273">
    <property type="entry name" value="PERIPLASMIC SIGNAL SENSOR AND SIGMA FACTOR ACTIVATOR FECR-RELATED"/>
    <property type="match status" value="1"/>
</dbReference>
<evidence type="ECO:0000256" key="1">
    <source>
        <dbReference type="SAM" id="Phobius"/>
    </source>
</evidence>
<dbReference type="Pfam" id="PF04773">
    <property type="entry name" value="FecR"/>
    <property type="match status" value="1"/>
</dbReference>
<evidence type="ECO:0000313" key="5">
    <source>
        <dbReference type="Proteomes" id="UP000184420"/>
    </source>
</evidence>
<dbReference type="Pfam" id="PF16344">
    <property type="entry name" value="FecR_C"/>
    <property type="match status" value="1"/>
</dbReference>
<dbReference type="PIRSF" id="PIRSF018266">
    <property type="entry name" value="FecR"/>
    <property type="match status" value="1"/>
</dbReference>
<dbReference type="EMBL" id="FRBL01000008">
    <property type="protein sequence ID" value="SHM47569.1"/>
    <property type="molecule type" value="Genomic_DNA"/>
</dbReference>
<dbReference type="InterPro" id="IPR012373">
    <property type="entry name" value="Ferrdict_sens_TM"/>
</dbReference>
<keyword evidence="1" id="KW-1133">Transmembrane helix</keyword>
<keyword evidence="5" id="KW-1185">Reference proteome</keyword>
<keyword evidence="1" id="KW-0812">Transmembrane</keyword>
<name>A0A1M7J3D9_9BACT</name>
<dbReference type="OrthoDB" id="737880at2"/>
<feature type="domain" description="FecR protein" evidence="2">
    <location>
        <begin position="165"/>
        <end position="258"/>
    </location>
</feature>
<dbReference type="Proteomes" id="UP000184420">
    <property type="component" value="Unassembled WGS sequence"/>
</dbReference>
<dbReference type="RefSeq" id="WP_073085121.1">
    <property type="nucleotide sequence ID" value="NZ_FRBL01000008.1"/>
</dbReference>
<dbReference type="InterPro" id="IPR006860">
    <property type="entry name" value="FecR"/>
</dbReference>
<evidence type="ECO:0000313" key="4">
    <source>
        <dbReference type="EMBL" id="SHM47569.1"/>
    </source>
</evidence>
<accession>A0A1M7J3D9</accession>
<gene>
    <name evidence="4" type="ORF">SAMN05444266_108208</name>
</gene>
<evidence type="ECO:0000259" key="2">
    <source>
        <dbReference type="Pfam" id="PF04773"/>
    </source>
</evidence>
<dbReference type="Gene3D" id="2.60.120.1440">
    <property type="match status" value="1"/>
</dbReference>
<feature type="domain" description="Protein FecR C-terminal" evidence="3">
    <location>
        <begin position="302"/>
        <end position="371"/>
    </location>
</feature>
<dbReference type="AlphaFoldDB" id="A0A1M7J3D9"/>
<proteinExistence type="predicted"/>
<dbReference type="GO" id="GO:0016989">
    <property type="term" value="F:sigma factor antagonist activity"/>
    <property type="evidence" value="ECO:0007669"/>
    <property type="project" value="TreeGrafter"/>
</dbReference>
<keyword evidence="1" id="KW-0472">Membrane</keyword>
<dbReference type="STRING" id="1419482.SAMN05444266_108208"/>
<organism evidence="4 5">
    <name type="scientific">Chitinophaga jiangningensis</name>
    <dbReference type="NCBI Taxonomy" id="1419482"/>
    <lineage>
        <taxon>Bacteria</taxon>
        <taxon>Pseudomonadati</taxon>
        <taxon>Bacteroidota</taxon>
        <taxon>Chitinophagia</taxon>
        <taxon>Chitinophagales</taxon>
        <taxon>Chitinophagaceae</taxon>
        <taxon>Chitinophaga</taxon>
    </lineage>
</organism>
<protein>
    <submittedName>
        <fullName evidence="4">FecR family protein</fullName>
    </submittedName>
</protein>
<dbReference type="InterPro" id="IPR032508">
    <property type="entry name" value="FecR_C"/>
</dbReference>
<feature type="transmembrane region" description="Helical" evidence="1">
    <location>
        <begin position="75"/>
        <end position="94"/>
    </location>
</feature>
<dbReference type="PANTHER" id="PTHR30273:SF2">
    <property type="entry name" value="PROTEIN FECR"/>
    <property type="match status" value="1"/>
</dbReference>
<sequence>MNTPDQDINWDKVLAALTDGDTSHLTAAEQATYLEALQMKQLTKSEERFSTEEGWQKHIANRQQQGLKVRWRRQLAVAATLLVLLGAAGTWWALHQTKPAGKPGMLAQATLPPAAGVQIKMGNGQSVTLDSTGKVTRLANGTTVQLNQSNVIRFSVGSTVTVQLDTLVVPRGNKAHIVLGDGSHVWLNADSRLVYPNVFTGSARRVSVSGEAFFEVAPNAQQAFEVAAGPVNVTVLGTSFNINNYNTTIHTTLVTGKVSTGAAGNKLVLTPGQQAQYNTQTNQQQRISVDARIYTAWKDGDVYFEEAALGNILQQLGRSFDYNFTCKEPALMQLLLTLDMRQPATLQQVLDQITRITGTVQFRIEGRNIEVFRK</sequence>
<evidence type="ECO:0000259" key="3">
    <source>
        <dbReference type="Pfam" id="PF16344"/>
    </source>
</evidence>